<evidence type="ECO:0000313" key="3">
    <source>
        <dbReference type="EMBL" id="CAD7199941.1"/>
    </source>
</evidence>
<name>A0A7R8VLC2_TIMDO</name>
<proteinExistence type="predicted"/>
<dbReference type="Pfam" id="PF02958">
    <property type="entry name" value="EcKL"/>
    <property type="match status" value="1"/>
</dbReference>
<dbReference type="EMBL" id="OA567138">
    <property type="protein sequence ID" value="CAD7199941.1"/>
    <property type="molecule type" value="Genomic_DNA"/>
</dbReference>
<sequence>MSRMTSFYGYVDPAEWLDEQFIERALREGEADPDIVVKHIQVKAATAIGENYASLMYRVSVDFVTGGGKMDRQSLIVKALPKSEVVHDFMAFDYIFTTEADMYKKTLPAMEILLKEANTAKYKPFAPKGVYFAPDKTLVLEYLAVSGFKLAGKQQGLDLDHSKLAIQRLGMFHAASLALSEKDPSSMIPYSIDIEPAFKKNEYVISNIFRALAEEVRTWPVYSEKYADKLLRLSENIIDRYIEKMKSVEGDFNVLNHGDCWLNNMMFKYSETGQAIDHRFVDYQRPHYGTSAGESSPSLFVKVNHYDDLLLEYHSTLCNTLKDLGYVELRVKGVINNLGRTNRDSNPNLPVISSSVQQESDVLDHSAIEASYDTIHPTEIRTSISPSSAVELNTTSTLANYATEAERGRDRRKGRSKNITNKGEGEVRDGRRNASKLRVAGSGTLLSIFFAGRTRVRASLWAGLGAASVSLLYFARAEVGGRASAAC</sequence>
<reference evidence="3" key="1">
    <citation type="submission" date="2020-11" db="EMBL/GenBank/DDBJ databases">
        <authorList>
            <person name="Tran Van P."/>
        </authorList>
    </citation>
    <scope>NUCLEOTIDE SEQUENCE</scope>
</reference>
<evidence type="ECO:0000256" key="1">
    <source>
        <dbReference type="SAM" id="MobiDB-lite"/>
    </source>
</evidence>
<accession>A0A7R8VLC2</accession>
<dbReference type="PANTHER" id="PTHR11012:SF56">
    <property type="entry name" value="CHK KINASE-LIKE DOMAIN-CONTAINING PROTEIN-RELATED"/>
    <property type="match status" value="1"/>
</dbReference>
<dbReference type="InterPro" id="IPR011009">
    <property type="entry name" value="Kinase-like_dom_sf"/>
</dbReference>
<feature type="domain" description="CHK kinase-like" evidence="2">
    <location>
        <begin position="138"/>
        <end position="323"/>
    </location>
</feature>
<protein>
    <recommendedName>
        <fullName evidence="2">CHK kinase-like domain-containing protein</fullName>
    </recommendedName>
</protein>
<dbReference type="PANTHER" id="PTHR11012">
    <property type="entry name" value="PROTEIN KINASE-LIKE DOMAIN-CONTAINING"/>
    <property type="match status" value="1"/>
</dbReference>
<feature type="region of interest" description="Disordered" evidence="1">
    <location>
        <begin position="403"/>
        <end position="430"/>
    </location>
</feature>
<dbReference type="InterPro" id="IPR004119">
    <property type="entry name" value="EcKL"/>
</dbReference>
<dbReference type="Gene3D" id="3.90.1200.10">
    <property type="match status" value="1"/>
</dbReference>
<dbReference type="InterPro" id="IPR015897">
    <property type="entry name" value="CHK_kinase-like"/>
</dbReference>
<organism evidence="3">
    <name type="scientific">Timema douglasi</name>
    <name type="common">Walking stick</name>
    <dbReference type="NCBI Taxonomy" id="61478"/>
    <lineage>
        <taxon>Eukaryota</taxon>
        <taxon>Metazoa</taxon>
        <taxon>Ecdysozoa</taxon>
        <taxon>Arthropoda</taxon>
        <taxon>Hexapoda</taxon>
        <taxon>Insecta</taxon>
        <taxon>Pterygota</taxon>
        <taxon>Neoptera</taxon>
        <taxon>Polyneoptera</taxon>
        <taxon>Phasmatodea</taxon>
        <taxon>Timematodea</taxon>
        <taxon>Timematoidea</taxon>
        <taxon>Timematidae</taxon>
        <taxon>Timema</taxon>
    </lineage>
</organism>
<gene>
    <name evidence="3" type="ORF">TDIB3V08_LOCUS6177</name>
</gene>
<dbReference type="AlphaFoldDB" id="A0A7R8VLC2"/>
<dbReference type="SUPFAM" id="SSF56112">
    <property type="entry name" value="Protein kinase-like (PK-like)"/>
    <property type="match status" value="1"/>
</dbReference>
<evidence type="ECO:0000259" key="2">
    <source>
        <dbReference type="SMART" id="SM00587"/>
    </source>
</evidence>
<dbReference type="SMART" id="SM00587">
    <property type="entry name" value="CHK"/>
    <property type="match status" value="1"/>
</dbReference>